<dbReference type="PANTHER" id="PTHR38926:SF72">
    <property type="entry name" value="IM:7136021-RELATED"/>
    <property type="match status" value="1"/>
</dbReference>
<keyword evidence="2" id="KW-1185">Reference proteome</keyword>
<reference evidence="2" key="2">
    <citation type="submission" date="2015-01" db="EMBL/GenBank/DDBJ databases">
        <title>Evolutionary Origins and Diversification of the Mycorrhizal Mutualists.</title>
        <authorList>
            <consortium name="DOE Joint Genome Institute"/>
            <consortium name="Mycorrhizal Genomics Consortium"/>
            <person name="Kohler A."/>
            <person name="Kuo A."/>
            <person name="Nagy L.G."/>
            <person name="Floudas D."/>
            <person name="Copeland A."/>
            <person name="Barry K.W."/>
            <person name="Cichocki N."/>
            <person name="Veneault-Fourrey C."/>
            <person name="LaButti K."/>
            <person name="Lindquist E.A."/>
            <person name="Lipzen A."/>
            <person name="Lundell T."/>
            <person name="Morin E."/>
            <person name="Murat C."/>
            <person name="Riley R."/>
            <person name="Ohm R."/>
            <person name="Sun H."/>
            <person name="Tunlid A."/>
            <person name="Henrissat B."/>
            <person name="Grigoriev I.V."/>
            <person name="Hibbett D.S."/>
            <person name="Martin F."/>
        </authorList>
    </citation>
    <scope>NUCLEOTIDE SEQUENCE [LARGE SCALE GENOMIC DNA]</scope>
    <source>
        <strain evidence="2">MAFF 305830</strain>
    </source>
</reference>
<dbReference type="InterPro" id="IPR036047">
    <property type="entry name" value="F-box-like_dom_sf"/>
</dbReference>
<protein>
    <submittedName>
        <fullName evidence="1">Uncharacterized protein</fullName>
    </submittedName>
</protein>
<reference evidence="1 2" key="1">
    <citation type="submission" date="2014-04" db="EMBL/GenBank/DDBJ databases">
        <authorList>
            <consortium name="DOE Joint Genome Institute"/>
            <person name="Kuo A."/>
            <person name="Zuccaro A."/>
            <person name="Kohler A."/>
            <person name="Nagy L.G."/>
            <person name="Floudas D."/>
            <person name="Copeland A."/>
            <person name="Barry K.W."/>
            <person name="Cichocki N."/>
            <person name="Veneault-Fourrey C."/>
            <person name="LaButti K."/>
            <person name="Lindquist E.A."/>
            <person name="Lipzen A."/>
            <person name="Lundell T."/>
            <person name="Morin E."/>
            <person name="Murat C."/>
            <person name="Sun H."/>
            <person name="Tunlid A."/>
            <person name="Henrissat B."/>
            <person name="Grigoriev I.V."/>
            <person name="Hibbett D.S."/>
            <person name="Martin F."/>
            <person name="Nordberg H.P."/>
            <person name="Cantor M.N."/>
            <person name="Hua S.X."/>
        </authorList>
    </citation>
    <scope>NUCLEOTIDE SEQUENCE [LARGE SCALE GENOMIC DNA]</scope>
    <source>
        <strain evidence="1 2">MAFF 305830</strain>
    </source>
</reference>
<gene>
    <name evidence="1" type="ORF">M408DRAFT_24829</name>
</gene>
<dbReference type="SUPFAM" id="SSF81383">
    <property type="entry name" value="F-box domain"/>
    <property type="match status" value="1"/>
</dbReference>
<dbReference type="AlphaFoldDB" id="A0A0C2XDF0"/>
<dbReference type="EMBL" id="KN824301">
    <property type="protein sequence ID" value="KIM27077.1"/>
    <property type="molecule type" value="Genomic_DNA"/>
</dbReference>
<dbReference type="PANTHER" id="PTHR38926">
    <property type="entry name" value="F-BOX DOMAIN CONTAINING PROTEIN, EXPRESSED"/>
    <property type="match status" value="1"/>
</dbReference>
<evidence type="ECO:0000313" key="1">
    <source>
        <dbReference type="EMBL" id="KIM27077.1"/>
    </source>
</evidence>
<evidence type="ECO:0000313" key="2">
    <source>
        <dbReference type="Proteomes" id="UP000054097"/>
    </source>
</evidence>
<sequence length="369" mass="42366">MQTSLAAKAPFDILASIFEICAESDRKAPLRLGGVCKSWRFIVHGTPRLWRVISIGARCEYRKLYFDRSGSYKLHLYMDNPCDIDAIEDVTDRIECLETPHIVEDMPDLVFPALTILCYYDSSPTKPTGESVNLSQITPSRFPNLRHLQIHHIYTKSICDNLVLPLESLNLTVAEDSCRGGEGMLAACSASLITLRITRLFVKVFPRNSSITLPRLRHLQVDGWSKHGMGPPLNIYTPVLQVYIEGGEGQHPEEPMHRDLSSATHIRLKAQVVPFSSIPMPNVRVLQVKLDFFQFRISFHEFQKNPSLLPRLERLEFYSGWMEPEQIEEARQMLEESVWRGRPDVKPLTIVEEWIEDVSIRFIECEVCW</sequence>
<proteinExistence type="predicted"/>
<name>A0A0C2XDF0_SERVB</name>
<dbReference type="Proteomes" id="UP000054097">
    <property type="component" value="Unassembled WGS sequence"/>
</dbReference>
<dbReference type="STRING" id="933852.A0A0C2XDF0"/>
<accession>A0A0C2XDF0</accession>
<dbReference type="HOGENOM" id="CLU_039336_2_0_1"/>
<dbReference type="OrthoDB" id="3139399at2759"/>
<organism evidence="1 2">
    <name type="scientific">Serendipita vermifera MAFF 305830</name>
    <dbReference type="NCBI Taxonomy" id="933852"/>
    <lineage>
        <taxon>Eukaryota</taxon>
        <taxon>Fungi</taxon>
        <taxon>Dikarya</taxon>
        <taxon>Basidiomycota</taxon>
        <taxon>Agaricomycotina</taxon>
        <taxon>Agaricomycetes</taxon>
        <taxon>Sebacinales</taxon>
        <taxon>Serendipitaceae</taxon>
        <taxon>Serendipita</taxon>
    </lineage>
</organism>